<protein>
    <recommendedName>
        <fullName evidence="3">tRNA-binding domain-containing protein</fullName>
    </recommendedName>
</protein>
<dbReference type="GO" id="GO:0000049">
    <property type="term" value="F:tRNA binding"/>
    <property type="evidence" value="ECO:0007669"/>
    <property type="project" value="UniProtKB-KW"/>
</dbReference>
<evidence type="ECO:0000256" key="1">
    <source>
        <dbReference type="ARBA" id="ARBA00022555"/>
    </source>
</evidence>
<dbReference type="SUPFAM" id="SSF53098">
    <property type="entry name" value="Ribonuclease H-like"/>
    <property type="match status" value="1"/>
</dbReference>
<organism evidence="4 5">
    <name type="scientific">Polaribacter filamentus</name>
    <dbReference type="NCBI Taxonomy" id="53483"/>
    <lineage>
        <taxon>Bacteria</taxon>
        <taxon>Pseudomonadati</taxon>
        <taxon>Bacteroidota</taxon>
        <taxon>Flavobacteriia</taxon>
        <taxon>Flavobacteriales</taxon>
        <taxon>Flavobacteriaceae</taxon>
    </lineage>
</organism>
<keyword evidence="5" id="KW-1185">Reference proteome</keyword>
<keyword evidence="2" id="KW-0694">RNA-binding</keyword>
<dbReference type="InterPro" id="IPR012340">
    <property type="entry name" value="NA-bd_OB-fold"/>
</dbReference>
<evidence type="ECO:0000256" key="2">
    <source>
        <dbReference type="ARBA" id="ARBA00022884"/>
    </source>
</evidence>
<dbReference type="InterPro" id="IPR002547">
    <property type="entry name" value="tRNA-bd_dom"/>
</dbReference>
<dbReference type="GO" id="GO:0015074">
    <property type="term" value="P:DNA integration"/>
    <property type="evidence" value="ECO:0007669"/>
    <property type="project" value="InterPro"/>
</dbReference>
<accession>A0A2S7KL56</accession>
<dbReference type="SUPFAM" id="SSF50249">
    <property type="entry name" value="Nucleic acid-binding proteins"/>
    <property type="match status" value="1"/>
</dbReference>
<keyword evidence="1" id="KW-0820">tRNA-binding</keyword>
<dbReference type="EMBL" id="MQUA01000014">
    <property type="protein sequence ID" value="PQB03331.1"/>
    <property type="molecule type" value="Genomic_DNA"/>
</dbReference>
<proteinExistence type="predicted"/>
<dbReference type="Proteomes" id="UP000239522">
    <property type="component" value="Unassembled WGS sequence"/>
</dbReference>
<dbReference type="Gene3D" id="2.40.50.140">
    <property type="entry name" value="Nucleic acid-binding proteins"/>
    <property type="match status" value="1"/>
</dbReference>
<dbReference type="AlphaFoldDB" id="A0A2S7KL56"/>
<evidence type="ECO:0000313" key="5">
    <source>
        <dbReference type="Proteomes" id="UP000239522"/>
    </source>
</evidence>
<dbReference type="Pfam" id="PF01588">
    <property type="entry name" value="tRNA_bind"/>
    <property type="match status" value="1"/>
</dbReference>
<reference evidence="4 5" key="1">
    <citation type="submission" date="2016-11" db="EMBL/GenBank/DDBJ databases">
        <title>Trade-off between light-utilization and light-protection in marine flavobacteria.</title>
        <authorList>
            <person name="Kumagai Y."/>
        </authorList>
    </citation>
    <scope>NUCLEOTIDE SEQUENCE [LARGE SCALE GENOMIC DNA]</scope>
    <source>
        <strain evidence="4 5">ATCC 700397</strain>
    </source>
</reference>
<comment type="caution">
    <text evidence="4">The sequence shown here is derived from an EMBL/GenBank/DDBJ whole genome shotgun (WGS) entry which is preliminary data.</text>
</comment>
<name>A0A2S7KL56_9FLAO</name>
<gene>
    <name evidence="4" type="ORF">BST83_18700</name>
</gene>
<feature type="domain" description="TRNA-binding" evidence="3">
    <location>
        <begin position="26"/>
        <end position="88"/>
    </location>
</feature>
<evidence type="ECO:0000313" key="4">
    <source>
        <dbReference type="EMBL" id="PQB03331.1"/>
    </source>
</evidence>
<dbReference type="InterPro" id="IPR012337">
    <property type="entry name" value="RNaseH-like_sf"/>
</dbReference>
<sequence length="165" mass="19437">MYLKQYIYGVFKRKKLEWNEFMKVEMRVGTIISAEEFKEVRNPAYKTVVDFGEFGQRKTSAQITELYNTKEIIGKQVIAVINFPPKQIAIAERINRTLNYEYELRNCIKNTDIAQQITKQAVSIYNNLRAHFSLGLRKPAEVHLNPNIKYKSYRRNNVNLTELLI</sequence>
<evidence type="ECO:0000259" key="3">
    <source>
        <dbReference type="Pfam" id="PF01588"/>
    </source>
</evidence>